<keyword evidence="3" id="KW-1185">Reference proteome</keyword>
<feature type="compositionally biased region" description="Low complexity" evidence="1">
    <location>
        <begin position="24"/>
        <end position="39"/>
    </location>
</feature>
<comment type="caution">
    <text evidence="2">The sequence shown here is derived from an EMBL/GenBank/DDBJ whole genome shotgun (WGS) entry which is preliminary data.</text>
</comment>
<dbReference type="EMBL" id="SZYD01000001">
    <property type="protein sequence ID" value="KAD7480470.1"/>
    <property type="molecule type" value="Genomic_DNA"/>
</dbReference>
<evidence type="ECO:0000256" key="1">
    <source>
        <dbReference type="SAM" id="MobiDB-lite"/>
    </source>
</evidence>
<evidence type="ECO:0000313" key="2">
    <source>
        <dbReference type="EMBL" id="KAD7480470.1"/>
    </source>
</evidence>
<protein>
    <submittedName>
        <fullName evidence="2">Uncharacterized protein</fullName>
    </submittedName>
</protein>
<sequence length="79" mass="8020">MGPGQGLGSRAAPNEGRKGKPQLGEEAGAVAGEEAWAAARKSKGHGQYLQPNQSCAASDGPPNKKTAAEAKNKTTVHNP</sequence>
<evidence type="ECO:0000313" key="3">
    <source>
        <dbReference type="Proteomes" id="UP000326396"/>
    </source>
</evidence>
<dbReference type="AlphaFoldDB" id="A0A5N6Q9Y7"/>
<accession>A0A5N6Q9Y7</accession>
<proteinExistence type="predicted"/>
<gene>
    <name evidence="2" type="ORF">E3N88_03606</name>
</gene>
<name>A0A5N6Q9Y7_9ASTR</name>
<feature type="region of interest" description="Disordered" evidence="1">
    <location>
        <begin position="1"/>
        <end position="79"/>
    </location>
</feature>
<dbReference type="Proteomes" id="UP000326396">
    <property type="component" value="Linkage Group LG1"/>
</dbReference>
<organism evidence="2 3">
    <name type="scientific">Mikania micrantha</name>
    <name type="common">bitter vine</name>
    <dbReference type="NCBI Taxonomy" id="192012"/>
    <lineage>
        <taxon>Eukaryota</taxon>
        <taxon>Viridiplantae</taxon>
        <taxon>Streptophyta</taxon>
        <taxon>Embryophyta</taxon>
        <taxon>Tracheophyta</taxon>
        <taxon>Spermatophyta</taxon>
        <taxon>Magnoliopsida</taxon>
        <taxon>eudicotyledons</taxon>
        <taxon>Gunneridae</taxon>
        <taxon>Pentapetalae</taxon>
        <taxon>asterids</taxon>
        <taxon>campanulids</taxon>
        <taxon>Asterales</taxon>
        <taxon>Asteraceae</taxon>
        <taxon>Asteroideae</taxon>
        <taxon>Heliantheae alliance</taxon>
        <taxon>Eupatorieae</taxon>
        <taxon>Mikania</taxon>
    </lineage>
</organism>
<reference evidence="2 3" key="1">
    <citation type="submission" date="2019-05" db="EMBL/GenBank/DDBJ databases">
        <title>Mikania micrantha, genome provides insights into the molecular mechanism of rapid growth.</title>
        <authorList>
            <person name="Liu B."/>
        </authorList>
    </citation>
    <scope>NUCLEOTIDE SEQUENCE [LARGE SCALE GENOMIC DNA]</scope>
    <source>
        <strain evidence="2">NLD-2019</strain>
        <tissue evidence="2">Leaf</tissue>
    </source>
</reference>